<name>A0ABN9RUV4_9DINO</name>
<feature type="compositionally biased region" description="Low complexity" evidence="1">
    <location>
        <begin position="35"/>
        <end position="45"/>
    </location>
</feature>
<dbReference type="Proteomes" id="UP001189429">
    <property type="component" value="Unassembled WGS sequence"/>
</dbReference>
<feature type="region of interest" description="Disordered" evidence="1">
    <location>
        <begin position="35"/>
        <end position="102"/>
    </location>
</feature>
<sequence length="118" mass="12718">DQEFMRWDPSVIRWPGCTWCCRDCYLTEATLGEGAAAGQPEAPHAPQKRRRPPPPGAGGGAGIRASAGRGRLPAAGAAWGRKGSPAFPRSRHAARRTSETHPHSPVTVFLVMFACFLR</sequence>
<feature type="non-terminal residue" evidence="2">
    <location>
        <position position="1"/>
    </location>
</feature>
<protein>
    <submittedName>
        <fullName evidence="2">Uncharacterized protein</fullName>
    </submittedName>
</protein>
<accession>A0ABN9RUV4</accession>
<comment type="caution">
    <text evidence="2">The sequence shown here is derived from an EMBL/GenBank/DDBJ whole genome shotgun (WGS) entry which is preliminary data.</text>
</comment>
<reference evidence="2" key="1">
    <citation type="submission" date="2023-10" db="EMBL/GenBank/DDBJ databases">
        <authorList>
            <person name="Chen Y."/>
            <person name="Shah S."/>
            <person name="Dougan E. K."/>
            <person name="Thang M."/>
            <person name="Chan C."/>
        </authorList>
    </citation>
    <scope>NUCLEOTIDE SEQUENCE [LARGE SCALE GENOMIC DNA]</scope>
</reference>
<gene>
    <name evidence="2" type="ORF">PCOR1329_LOCUS23958</name>
</gene>
<feature type="non-terminal residue" evidence="2">
    <location>
        <position position="118"/>
    </location>
</feature>
<evidence type="ECO:0000313" key="3">
    <source>
        <dbReference type="Proteomes" id="UP001189429"/>
    </source>
</evidence>
<keyword evidence="3" id="KW-1185">Reference proteome</keyword>
<organism evidence="2 3">
    <name type="scientific">Prorocentrum cordatum</name>
    <dbReference type="NCBI Taxonomy" id="2364126"/>
    <lineage>
        <taxon>Eukaryota</taxon>
        <taxon>Sar</taxon>
        <taxon>Alveolata</taxon>
        <taxon>Dinophyceae</taxon>
        <taxon>Prorocentrales</taxon>
        <taxon>Prorocentraceae</taxon>
        <taxon>Prorocentrum</taxon>
    </lineage>
</organism>
<dbReference type="EMBL" id="CAUYUJ010008181">
    <property type="protein sequence ID" value="CAK0823117.1"/>
    <property type="molecule type" value="Genomic_DNA"/>
</dbReference>
<evidence type="ECO:0000313" key="2">
    <source>
        <dbReference type="EMBL" id="CAK0823117.1"/>
    </source>
</evidence>
<evidence type="ECO:0000256" key="1">
    <source>
        <dbReference type="SAM" id="MobiDB-lite"/>
    </source>
</evidence>
<feature type="compositionally biased region" description="Low complexity" evidence="1">
    <location>
        <begin position="63"/>
        <end position="81"/>
    </location>
</feature>
<proteinExistence type="predicted"/>